<reference evidence="2 3" key="1">
    <citation type="submission" date="2023-07" db="EMBL/GenBank/DDBJ databases">
        <title>Sorghum-associated microbial communities from plants grown in Nebraska, USA.</title>
        <authorList>
            <person name="Schachtman D."/>
        </authorList>
    </citation>
    <scope>NUCLEOTIDE SEQUENCE [LARGE SCALE GENOMIC DNA]</scope>
    <source>
        <strain evidence="2 3">BE313</strain>
    </source>
</reference>
<dbReference type="Proteomes" id="UP001180487">
    <property type="component" value="Unassembled WGS sequence"/>
</dbReference>
<evidence type="ECO:0000256" key="1">
    <source>
        <dbReference type="SAM" id="SignalP"/>
    </source>
</evidence>
<keyword evidence="1" id="KW-0732">Signal</keyword>
<organism evidence="2 3">
    <name type="scientific">Rhodoferax ferrireducens</name>
    <dbReference type="NCBI Taxonomy" id="192843"/>
    <lineage>
        <taxon>Bacteria</taxon>
        <taxon>Pseudomonadati</taxon>
        <taxon>Pseudomonadota</taxon>
        <taxon>Betaproteobacteria</taxon>
        <taxon>Burkholderiales</taxon>
        <taxon>Comamonadaceae</taxon>
        <taxon>Rhodoferax</taxon>
    </lineage>
</organism>
<feature type="chain" id="PRO_5046865511" description="DUF3261 domain-containing protein" evidence="1">
    <location>
        <begin position="21"/>
        <end position="181"/>
    </location>
</feature>
<gene>
    <name evidence="2" type="ORF">J2X19_002912</name>
</gene>
<protein>
    <recommendedName>
        <fullName evidence="4">DUF3261 domain-containing protein</fullName>
    </recommendedName>
</protein>
<dbReference type="EMBL" id="JAVDXT010000002">
    <property type="protein sequence ID" value="MDR7378233.1"/>
    <property type="molecule type" value="Genomic_DNA"/>
</dbReference>
<dbReference type="Pfam" id="PF11659">
    <property type="entry name" value="DUF3261"/>
    <property type="match status" value="1"/>
</dbReference>
<feature type="signal peptide" evidence="1">
    <location>
        <begin position="1"/>
        <end position="20"/>
    </location>
</feature>
<evidence type="ECO:0000313" key="3">
    <source>
        <dbReference type="Proteomes" id="UP001180487"/>
    </source>
</evidence>
<comment type="caution">
    <text evidence="2">The sequence shown here is derived from an EMBL/GenBank/DDBJ whole genome shotgun (WGS) entry which is preliminary data.</text>
</comment>
<proteinExistence type="predicted"/>
<dbReference type="RefSeq" id="WP_310374188.1">
    <property type="nucleotide sequence ID" value="NZ_JAVDXT010000002.1"/>
</dbReference>
<name>A0ABU2CA86_9BURK</name>
<sequence length="181" mass="20276">MMLLLRFCALFLLLLLGACAGRLGAAPDHELLLRLAPASLGRSISLQQHLVVTAAGRSQAVDVALEVDPQELRLAVLGMNQTMVRMSWDGQTLQQTRASWLPDVVRGERILSDLQLVWWPAEVVRAALPEGWTLESSANQRRLLWRGEEAMQVQYGEDQHVDVFNHRAGYQLQIESVEQTP</sequence>
<dbReference type="PROSITE" id="PS51257">
    <property type="entry name" value="PROKAR_LIPOPROTEIN"/>
    <property type="match status" value="1"/>
</dbReference>
<accession>A0ABU2CA86</accession>
<dbReference type="InterPro" id="IPR021675">
    <property type="entry name" value="DUF3261"/>
</dbReference>
<evidence type="ECO:0000313" key="2">
    <source>
        <dbReference type="EMBL" id="MDR7378233.1"/>
    </source>
</evidence>
<keyword evidence="3" id="KW-1185">Reference proteome</keyword>
<evidence type="ECO:0008006" key="4">
    <source>
        <dbReference type="Google" id="ProtNLM"/>
    </source>
</evidence>